<dbReference type="InterPro" id="IPR003100">
    <property type="entry name" value="PAZ_dom"/>
</dbReference>
<dbReference type="InterPro" id="IPR012337">
    <property type="entry name" value="RNaseH-like_sf"/>
</dbReference>
<dbReference type="CDD" id="cd02846">
    <property type="entry name" value="PAZ_argonaute_like"/>
    <property type="match status" value="1"/>
</dbReference>
<dbReference type="InterPro" id="IPR036397">
    <property type="entry name" value="RNaseH_sf"/>
</dbReference>
<gene>
    <name evidence="4" type="ORF">D9619_000880</name>
</gene>
<evidence type="ECO:0008006" key="6">
    <source>
        <dbReference type="Google" id="ProtNLM"/>
    </source>
</evidence>
<dbReference type="SMART" id="SM00950">
    <property type="entry name" value="Piwi"/>
    <property type="match status" value="1"/>
</dbReference>
<dbReference type="Gene3D" id="2.170.260.10">
    <property type="entry name" value="paz domain"/>
    <property type="match status" value="1"/>
</dbReference>
<evidence type="ECO:0000259" key="3">
    <source>
        <dbReference type="PROSITE" id="PS50822"/>
    </source>
</evidence>
<organism evidence="4 5">
    <name type="scientific">Psilocybe cf. subviscida</name>
    <dbReference type="NCBI Taxonomy" id="2480587"/>
    <lineage>
        <taxon>Eukaryota</taxon>
        <taxon>Fungi</taxon>
        <taxon>Dikarya</taxon>
        <taxon>Basidiomycota</taxon>
        <taxon>Agaricomycotina</taxon>
        <taxon>Agaricomycetes</taxon>
        <taxon>Agaricomycetidae</taxon>
        <taxon>Agaricales</taxon>
        <taxon>Agaricineae</taxon>
        <taxon>Strophariaceae</taxon>
        <taxon>Psilocybe</taxon>
    </lineage>
</organism>
<reference evidence="4 5" key="1">
    <citation type="journal article" date="2020" name="ISME J.">
        <title>Uncovering the hidden diversity of litter-decomposition mechanisms in mushroom-forming fungi.</title>
        <authorList>
            <person name="Floudas D."/>
            <person name="Bentzer J."/>
            <person name="Ahren D."/>
            <person name="Johansson T."/>
            <person name="Persson P."/>
            <person name="Tunlid A."/>
        </authorList>
    </citation>
    <scope>NUCLEOTIDE SEQUENCE [LARGE SCALE GENOMIC DNA]</scope>
    <source>
        <strain evidence="4 5">CBS 101986</strain>
    </source>
</reference>
<dbReference type="InterPro" id="IPR003165">
    <property type="entry name" value="Piwi"/>
</dbReference>
<dbReference type="SUPFAM" id="SSF53098">
    <property type="entry name" value="Ribonuclease H-like"/>
    <property type="match status" value="1"/>
</dbReference>
<dbReference type="Pfam" id="PF16487">
    <property type="entry name" value="ArgoMid"/>
    <property type="match status" value="1"/>
</dbReference>
<dbReference type="Gene3D" id="3.40.50.2300">
    <property type="match status" value="1"/>
</dbReference>
<dbReference type="InterPro" id="IPR045246">
    <property type="entry name" value="Piwi_ago-like"/>
</dbReference>
<evidence type="ECO:0000259" key="2">
    <source>
        <dbReference type="PROSITE" id="PS50821"/>
    </source>
</evidence>
<dbReference type="AlphaFoldDB" id="A0A8H5BG11"/>
<comment type="caution">
    <text evidence="4">The sequence shown here is derived from an EMBL/GenBank/DDBJ whole genome shotgun (WGS) entry which is preliminary data.</text>
</comment>
<dbReference type="InterPro" id="IPR036085">
    <property type="entry name" value="PAZ_dom_sf"/>
</dbReference>
<dbReference type="Gene3D" id="3.30.420.10">
    <property type="entry name" value="Ribonuclease H-like superfamily/Ribonuclease H"/>
    <property type="match status" value="1"/>
</dbReference>
<evidence type="ECO:0000313" key="5">
    <source>
        <dbReference type="Proteomes" id="UP000567179"/>
    </source>
</evidence>
<dbReference type="EMBL" id="JAACJJ010000028">
    <property type="protein sequence ID" value="KAF5321487.1"/>
    <property type="molecule type" value="Genomic_DNA"/>
</dbReference>
<dbReference type="InterPro" id="IPR032472">
    <property type="entry name" value="ArgoL2"/>
</dbReference>
<feature type="domain" description="PAZ" evidence="2">
    <location>
        <begin position="265"/>
        <end position="376"/>
    </location>
</feature>
<accession>A0A8H5BG11</accession>
<dbReference type="Pfam" id="PF02171">
    <property type="entry name" value="Piwi"/>
    <property type="match status" value="1"/>
</dbReference>
<dbReference type="InterPro" id="IPR032473">
    <property type="entry name" value="Argonaute_Mid_dom"/>
</dbReference>
<feature type="domain" description="Piwi" evidence="3">
    <location>
        <begin position="553"/>
        <end position="863"/>
    </location>
</feature>
<evidence type="ECO:0000256" key="1">
    <source>
        <dbReference type="SAM" id="MobiDB-lite"/>
    </source>
</evidence>
<protein>
    <recommendedName>
        <fullName evidence="6">Argonaute-like protein</fullName>
    </recommendedName>
</protein>
<dbReference type="Proteomes" id="UP000567179">
    <property type="component" value="Unassembled WGS sequence"/>
</dbReference>
<dbReference type="InterPro" id="IPR014811">
    <property type="entry name" value="ArgoL1"/>
</dbReference>
<dbReference type="OrthoDB" id="10252740at2759"/>
<dbReference type="PROSITE" id="PS50821">
    <property type="entry name" value="PAZ"/>
    <property type="match status" value="1"/>
</dbReference>
<dbReference type="PROSITE" id="PS50822">
    <property type="entry name" value="PIWI"/>
    <property type="match status" value="1"/>
</dbReference>
<dbReference type="CDD" id="cd04657">
    <property type="entry name" value="Piwi_ago-like"/>
    <property type="match status" value="1"/>
</dbReference>
<evidence type="ECO:0000313" key="4">
    <source>
        <dbReference type="EMBL" id="KAF5321487.1"/>
    </source>
</evidence>
<feature type="region of interest" description="Disordered" evidence="1">
    <location>
        <begin position="1"/>
        <end position="21"/>
    </location>
</feature>
<dbReference type="Pfam" id="PF08699">
    <property type="entry name" value="ArgoL1"/>
    <property type="match status" value="1"/>
</dbReference>
<dbReference type="InterPro" id="IPR032474">
    <property type="entry name" value="Argonaute_N"/>
</dbReference>
<dbReference type="Pfam" id="PF16488">
    <property type="entry name" value="ArgoL2"/>
    <property type="match status" value="1"/>
</dbReference>
<dbReference type="Pfam" id="PF16486">
    <property type="entry name" value="ArgoN"/>
    <property type="match status" value="1"/>
</dbReference>
<dbReference type="PANTHER" id="PTHR22891">
    <property type="entry name" value="EUKARYOTIC TRANSLATION INITIATION FACTOR 2C"/>
    <property type="match status" value="1"/>
</dbReference>
<sequence>MPPRATGRGAPPPRGTPGPAIRGIRGVPRGPASIQIGLPSTNSHITTVGVKRPNFGTGGREIPISVNSFVTTIPEGVIHHYDVISPSEKTLPARLNMDIIKQLQYVVAPSIFTPRAVYDGRKNMFAARELPFGEDHIREFEVTLGEPRPADANAKPQKAYKVTLKKVAEINPEVLKRFIHGEQSHDNNVLTAITALNVVIRMEPTMNYPFNVRSFFTNRETKDIGGGIVLWRGYFQSVRPGVGKMLINVDISTATMYKSGPLLNVCMDFLRRSDPRDLYRTPEREFLKLQRFISGVRVLTNIPGQPPRAASTPRVVKKLTKLGANKDSFTTREGTTITVADYFKGLMNRPLTHPDLFCAEVGTGAKIPLEHCIIPPGQIMRKAVPPEKTKDVLEFATKRPKDRLASIENGLNVLAYGQSEYVRQFGMNVNTSGPLRLQARVLKPPTLRYGAGSKQPTIVPSNGSWNMVDKRFYKPSEPIHRWAVVVFETQNRLNMAGAQDVMRGFVDGCKEVGMTIEYTNFIRYGTGVGQTRQTLRNVGSELFHAHNKQIPQFMLIILPEGGNDIYNDVKYFGDIEMGIPTQCMKSLKCSRAKPQYFANVSLKVNVKMGGINTVPDPQSVSVLTDPTNPTIVMGADVIHPSPGSDGRPSFTALVGNVDSDTAKYIAETRVQASRQEMIADLYEMSSYILSMYRRYRQAGEGKPPGMANPKRIIFYRDGVSEGQFKQVLDLELPLLKKACHDLQMNPKITILVVGKRHHVRFFPQSERDGDRSGNCPAGTVVDREIAHPTEFDFYLQSHGGLLGTSRPAHYSVLYDENGFSADSLQALSFALCHVYARSTRSVSIPAPVYYADIVCTRAKNHFDPNDMINILGSEEDSIDTSKQQDHLAKYQKGFKALHAKQKTLMYFS</sequence>
<dbReference type="Pfam" id="PF02170">
    <property type="entry name" value="PAZ"/>
    <property type="match status" value="1"/>
</dbReference>
<keyword evidence="5" id="KW-1185">Reference proteome</keyword>
<dbReference type="GO" id="GO:0003723">
    <property type="term" value="F:RNA binding"/>
    <property type="evidence" value="ECO:0007669"/>
    <property type="project" value="InterPro"/>
</dbReference>
<proteinExistence type="predicted"/>
<name>A0A8H5BG11_9AGAR</name>
<dbReference type="SMART" id="SM01163">
    <property type="entry name" value="DUF1785"/>
    <property type="match status" value="1"/>
</dbReference>
<dbReference type="SUPFAM" id="SSF101690">
    <property type="entry name" value="PAZ domain"/>
    <property type="match status" value="1"/>
</dbReference>